<feature type="compositionally biased region" description="Basic and acidic residues" evidence="1">
    <location>
        <begin position="46"/>
        <end position="57"/>
    </location>
</feature>
<feature type="compositionally biased region" description="Polar residues" evidence="1">
    <location>
        <begin position="122"/>
        <end position="134"/>
    </location>
</feature>
<dbReference type="RefSeq" id="WP_169103017.1">
    <property type="nucleotide sequence ID" value="NZ_JABBVZ010000155.1"/>
</dbReference>
<dbReference type="InterPro" id="IPR009057">
    <property type="entry name" value="Homeodomain-like_sf"/>
</dbReference>
<dbReference type="InterPro" id="IPR036388">
    <property type="entry name" value="WH-like_DNA-bd_sf"/>
</dbReference>
<dbReference type="EMBL" id="JABBVZ010000155">
    <property type="protein sequence ID" value="NMP24811.1"/>
    <property type="molecule type" value="Genomic_DNA"/>
</dbReference>
<dbReference type="InterPro" id="IPR011991">
    <property type="entry name" value="ArsR-like_HTH"/>
</dbReference>
<comment type="caution">
    <text evidence="2">The sequence shown here is derived from an EMBL/GenBank/DDBJ whole genome shotgun (WGS) entry which is preliminary data.</text>
</comment>
<accession>A0A7Y0Q582</accession>
<organism evidence="2 3">
    <name type="scientific">Sulfobacillus harzensis</name>
    <dbReference type="NCBI Taxonomy" id="2729629"/>
    <lineage>
        <taxon>Bacteria</taxon>
        <taxon>Bacillati</taxon>
        <taxon>Bacillota</taxon>
        <taxon>Clostridia</taxon>
        <taxon>Eubacteriales</taxon>
        <taxon>Clostridiales Family XVII. Incertae Sedis</taxon>
        <taxon>Sulfobacillus</taxon>
    </lineage>
</organism>
<feature type="region of interest" description="Disordered" evidence="1">
    <location>
        <begin position="112"/>
        <end position="153"/>
    </location>
</feature>
<evidence type="ECO:0000313" key="3">
    <source>
        <dbReference type="Proteomes" id="UP000533476"/>
    </source>
</evidence>
<dbReference type="SUPFAM" id="SSF46689">
    <property type="entry name" value="Homeodomain-like"/>
    <property type="match status" value="1"/>
</dbReference>
<feature type="compositionally biased region" description="Basic and acidic residues" evidence="1">
    <location>
        <begin position="139"/>
        <end position="153"/>
    </location>
</feature>
<evidence type="ECO:0000313" key="2">
    <source>
        <dbReference type="EMBL" id="NMP24811.1"/>
    </source>
</evidence>
<evidence type="ECO:0000256" key="1">
    <source>
        <dbReference type="SAM" id="MobiDB-lite"/>
    </source>
</evidence>
<gene>
    <name evidence="2" type="ORF">HIJ39_21110</name>
</gene>
<name>A0A7Y0Q582_9FIRM</name>
<feature type="region of interest" description="Disordered" evidence="1">
    <location>
        <begin position="46"/>
        <end position="81"/>
    </location>
</feature>
<dbReference type="AlphaFoldDB" id="A0A7Y0Q582"/>
<dbReference type="Proteomes" id="UP000533476">
    <property type="component" value="Unassembled WGS sequence"/>
</dbReference>
<dbReference type="CDD" id="cd00090">
    <property type="entry name" value="HTH_ARSR"/>
    <property type="match status" value="1"/>
</dbReference>
<proteinExistence type="predicted"/>
<protein>
    <submittedName>
        <fullName evidence="2">Winged helix-turn-helix transcriptional regulator</fullName>
    </submittedName>
</protein>
<reference evidence="2 3" key="1">
    <citation type="submission" date="2020-04" db="EMBL/GenBank/DDBJ databases">
        <authorList>
            <person name="Zhang R."/>
            <person name="Schippers A."/>
        </authorList>
    </citation>
    <scope>NUCLEOTIDE SEQUENCE [LARGE SCALE GENOMIC DNA]</scope>
    <source>
        <strain evidence="2 3">DSM 109850</strain>
    </source>
</reference>
<dbReference type="Gene3D" id="1.10.10.10">
    <property type="entry name" value="Winged helix-like DNA-binding domain superfamily/Winged helix DNA-binding domain"/>
    <property type="match status" value="1"/>
</dbReference>
<keyword evidence="3" id="KW-1185">Reference proteome</keyword>
<sequence length="268" mass="30579">MVYQRKHRDGPIRFAPSDARPGVIITRPMTAEERARYWPETRKEHNVVDNPVEKTRENVGPLNPEPFTHLPGRHGSPDSAARTRDRVYALADEGLRASEIAKRLGIKSQTVSYHLGRRKAETPSQPEDPQTPDQGPSEAEDHSDSTSDRPKTDWIREFEAAQARQRWEEHRHRERMFELEEALLRKEQIIDQLRTLDAARAETIAAQWGHIASLETILQAYVRGNEVMGGLSNRLLEMALEPDNWPRLKAAIQLLLEAPAATRTESQP</sequence>